<protein>
    <recommendedName>
        <fullName evidence="7">Cytosine-specific methyltransferase</fullName>
        <ecNumber evidence="7">2.1.1.37</ecNumber>
    </recommendedName>
</protein>
<dbReference type="InterPro" id="IPR011257">
    <property type="entry name" value="DNA_glycosylase"/>
</dbReference>
<sequence length="632" mass="70054">MGEHYGVPLERSDYLKLGPHEKSCTPEGFQQWLDDLGGGERLAVDLFSGAGGLSLGLKRAGWTVAAAVDFDQRALETHAANFPGMSLHMDLGDPSERDRLVQILEPAKIDLVAGGPPCQPFSRAGRSKIRSLVEKHGRDPEDRRRELWVAYLDLVKRIRPRAVLMENVPDMGLGDDFFVIRTIEQELEDLGYATQVRLADAWNYGVPQHRKRLILLARNDVEKFDWRSPQQSWTTLSDAIGDLPKLPDGNKGARSLPYKSSKKLGVFATEMRDGAPEGLVWDHMTRAVRDDDREIFALMSSSTLYSEVPEQLRRYKADHFTDKYKKLDWSELSRTITAHIAKDGYWYIHPEQLRTLTVREAARVQTFPDSFRFAGVRSDAFRQIGNAVPPFLGEAAAEVLAPVEGVAAPADGLKPRWRDVRNDLTAWARKRRAGDDWYHLPGEQLAPLHAAVVAVLAGSKIRSGPLAEILAVIKRFKRLSGPMYAGLLAAAPTDTTQKRLARLQPLVDSPAAWRKPSDVPSLVGMKPGEDSLYRLLTGEDLLLVGQGPLRVAARLNDSTAHRVNRLSDGRVNLVKIVGAGEDAPLRMAALRLIGSSICHDIEPVCSACPLKAYCPQKTVTLFDDELEIAAAP</sequence>
<comment type="caution">
    <text evidence="8">The sequence shown here is derived from an EMBL/GenBank/DDBJ whole genome shotgun (WGS) entry which is preliminary data.</text>
</comment>
<evidence type="ECO:0000256" key="3">
    <source>
        <dbReference type="ARBA" id="ARBA00022691"/>
    </source>
</evidence>
<keyword evidence="1 5" id="KW-0489">Methyltransferase</keyword>
<evidence type="ECO:0000256" key="7">
    <source>
        <dbReference type="RuleBase" id="RU000417"/>
    </source>
</evidence>
<evidence type="ECO:0000256" key="1">
    <source>
        <dbReference type="ARBA" id="ARBA00022603"/>
    </source>
</evidence>
<keyword evidence="4" id="KW-0680">Restriction system</keyword>
<dbReference type="NCBIfam" id="TIGR00675">
    <property type="entry name" value="dcm"/>
    <property type="match status" value="1"/>
</dbReference>
<accession>A0ABN1VX86</accession>
<proteinExistence type="inferred from homology"/>
<dbReference type="EC" id="2.1.1.37" evidence="7"/>
<dbReference type="SUPFAM" id="SSF48150">
    <property type="entry name" value="DNA-glycosylase"/>
    <property type="match status" value="1"/>
</dbReference>
<dbReference type="InterPro" id="IPR050390">
    <property type="entry name" value="C5-Methyltransferase"/>
</dbReference>
<comment type="similarity">
    <text evidence="5 6">Belongs to the class I-like SAM-binding methyltransferase superfamily. C5-methyltransferase family.</text>
</comment>
<feature type="active site" evidence="5">
    <location>
        <position position="118"/>
    </location>
</feature>
<dbReference type="PRINTS" id="PR00105">
    <property type="entry name" value="C5METTRFRASE"/>
</dbReference>
<gene>
    <name evidence="8" type="ORF">GCM10009665_15080</name>
</gene>
<evidence type="ECO:0000256" key="2">
    <source>
        <dbReference type="ARBA" id="ARBA00022679"/>
    </source>
</evidence>
<name>A0ABN1VX86_9ACTN</name>
<dbReference type="Pfam" id="PF00145">
    <property type="entry name" value="DNA_methylase"/>
    <property type="match status" value="1"/>
</dbReference>
<dbReference type="InterPro" id="IPR018117">
    <property type="entry name" value="C5_DNA_meth_AS"/>
</dbReference>
<dbReference type="PROSITE" id="PS00094">
    <property type="entry name" value="C5_MTASE_1"/>
    <property type="match status" value="1"/>
</dbReference>
<dbReference type="Gene3D" id="3.90.120.10">
    <property type="entry name" value="DNA Methylase, subunit A, domain 2"/>
    <property type="match status" value="1"/>
</dbReference>
<evidence type="ECO:0000313" key="8">
    <source>
        <dbReference type="EMBL" id="GAA1225613.1"/>
    </source>
</evidence>
<dbReference type="PANTHER" id="PTHR10629">
    <property type="entry name" value="CYTOSINE-SPECIFIC METHYLTRANSFERASE"/>
    <property type="match status" value="1"/>
</dbReference>
<evidence type="ECO:0000256" key="4">
    <source>
        <dbReference type="ARBA" id="ARBA00022747"/>
    </source>
</evidence>
<evidence type="ECO:0000256" key="5">
    <source>
        <dbReference type="PROSITE-ProRule" id="PRU01016"/>
    </source>
</evidence>
<dbReference type="InterPro" id="IPR001525">
    <property type="entry name" value="C5_MeTfrase"/>
</dbReference>
<reference evidence="8 9" key="1">
    <citation type="journal article" date="2019" name="Int. J. Syst. Evol. Microbiol.">
        <title>The Global Catalogue of Microorganisms (GCM) 10K type strain sequencing project: providing services to taxonomists for standard genome sequencing and annotation.</title>
        <authorList>
            <consortium name="The Broad Institute Genomics Platform"/>
            <consortium name="The Broad Institute Genome Sequencing Center for Infectious Disease"/>
            <person name="Wu L."/>
            <person name="Ma J."/>
        </authorList>
    </citation>
    <scope>NUCLEOTIDE SEQUENCE [LARGE SCALE GENOMIC DNA]</scope>
    <source>
        <strain evidence="8 9">JCM 13004</strain>
    </source>
</reference>
<comment type="catalytic activity">
    <reaction evidence="7">
        <text>a 2'-deoxycytidine in DNA + S-adenosyl-L-methionine = a 5-methyl-2'-deoxycytidine in DNA + S-adenosyl-L-homocysteine + H(+)</text>
        <dbReference type="Rhea" id="RHEA:13681"/>
        <dbReference type="Rhea" id="RHEA-COMP:11369"/>
        <dbReference type="Rhea" id="RHEA-COMP:11370"/>
        <dbReference type="ChEBI" id="CHEBI:15378"/>
        <dbReference type="ChEBI" id="CHEBI:57856"/>
        <dbReference type="ChEBI" id="CHEBI:59789"/>
        <dbReference type="ChEBI" id="CHEBI:85452"/>
        <dbReference type="ChEBI" id="CHEBI:85454"/>
        <dbReference type="EC" id="2.1.1.37"/>
    </reaction>
</comment>
<organism evidence="8 9">
    <name type="scientific">Kitasatospora nipponensis</name>
    <dbReference type="NCBI Taxonomy" id="258049"/>
    <lineage>
        <taxon>Bacteria</taxon>
        <taxon>Bacillati</taxon>
        <taxon>Actinomycetota</taxon>
        <taxon>Actinomycetes</taxon>
        <taxon>Kitasatosporales</taxon>
        <taxon>Streptomycetaceae</taxon>
        <taxon>Kitasatospora</taxon>
    </lineage>
</organism>
<dbReference type="RefSeq" id="WP_344440446.1">
    <property type="nucleotide sequence ID" value="NZ_BAAALF010000016.1"/>
</dbReference>
<dbReference type="PANTHER" id="PTHR10629:SF52">
    <property type="entry name" value="DNA (CYTOSINE-5)-METHYLTRANSFERASE 1"/>
    <property type="match status" value="1"/>
</dbReference>
<dbReference type="SUPFAM" id="SSF53335">
    <property type="entry name" value="S-adenosyl-L-methionine-dependent methyltransferases"/>
    <property type="match status" value="1"/>
</dbReference>
<keyword evidence="9" id="KW-1185">Reference proteome</keyword>
<evidence type="ECO:0000256" key="6">
    <source>
        <dbReference type="RuleBase" id="RU000416"/>
    </source>
</evidence>
<dbReference type="PROSITE" id="PS51679">
    <property type="entry name" value="SAM_MT_C5"/>
    <property type="match status" value="1"/>
</dbReference>
<dbReference type="Gene3D" id="3.40.50.150">
    <property type="entry name" value="Vaccinia Virus protein VP39"/>
    <property type="match status" value="1"/>
</dbReference>
<keyword evidence="3 5" id="KW-0949">S-adenosyl-L-methionine</keyword>
<evidence type="ECO:0000313" key="9">
    <source>
        <dbReference type="Proteomes" id="UP001500037"/>
    </source>
</evidence>
<dbReference type="InterPro" id="IPR029063">
    <property type="entry name" value="SAM-dependent_MTases_sf"/>
</dbReference>
<dbReference type="EMBL" id="BAAALF010000016">
    <property type="protein sequence ID" value="GAA1225613.1"/>
    <property type="molecule type" value="Genomic_DNA"/>
</dbReference>
<dbReference type="Proteomes" id="UP001500037">
    <property type="component" value="Unassembled WGS sequence"/>
</dbReference>
<keyword evidence="2 5" id="KW-0808">Transferase</keyword>